<dbReference type="InterPro" id="IPR036429">
    <property type="entry name" value="SpoA-like_sf"/>
</dbReference>
<name>A0A430G4A4_9SPHN</name>
<comment type="similarity">
    <text evidence="2">Belongs to the FliN/MopA/SpaO family.</text>
</comment>
<comment type="caution">
    <text evidence="9">The sequence shown here is derived from an EMBL/GenBank/DDBJ whole genome shotgun (WGS) entry which is preliminary data.</text>
</comment>
<dbReference type="GO" id="GO:0003774">
    <property type="term" value="F:cytoskeletal motor activity"/>
    <property type="evidence" value="ECO:0007669"/>
    <property type="project" value="InterPro"/>
</dbReference>
<evidence type="ECO:0000256" key="1">
    <source>
        <dbReference type="ARBA" id="ARBA00004413"/>
    </source>
</evidence>
<dbReference type="EMBL" id="QQYZ01000007">
    <property type="protein sequence ID" value="RSY85950.1"/>
    <property type="molecule type" value="Genomic_DNA"/>
</dbReference>
<evidence type="ECO:0000256" key="4">
    <source>
        <dbReference type="ARBA" id="ARBA00022475"/>
    </source>
</evidence>
<keyword evidence="5" id="KW-0145">Chemotaxis</keyword>
<dbReference type="InterPro" id="IPR001543">
    <property type="entry name" value="FliN-like_C"/>
</dbReference>
<keyword evidence="6" id="KW-0283">Flagellar rotation</keyword>
<evidence type="ECO:0000259" key="8">
    <source>
        <dbReference type="Pfam" id="PF01052"/>
    </source>
</evidence>
<dbReference type="SUPFAM" id="SSF101801">
    <property type="entry name" value="Surface presentation of antigens (SPOA)"/>
    <property type="match status" value="1"/>
</dbReference>
<proteinExistence type="inferred from homology"/>
<comment type="subcellular location">
    <subcellularLocation>
        <location evidence="1">Cell membrane</location>
        <topology evidence="1">Peripheral membrane protein</topology>
        <orientation evidence="1">Cytoplasmic side</orientation>
    </subcellularLocation>
</comment>
<dbReference type="GO" id="GO:0071973">
    <property type="term" value="P:bacterial-type flagellum-dependent cell motility"/>
    <property type="evidence" value="ECO:0007669"/>
    <property type="project" value="InterPro"/>
</dbReference>
<dbReference type="InterPro" id="IPR001172">
    <property type="entry name" value="FliN_T3SS_HrcQb"/>
</dbReference>
<evidence type="ECO:0000313" key="10">
    <source>
        <dbReference type="Proteomes" id="UP000287746"/>
    </source>
</evidence>
<keyword evidence="4" id="KW-1003">Cell membrane</keyword>
<evidence type="ECO:0000256" key="5">
    <source>
        <dbReference type="ARBA" id="ARBA00022500"/>
    </source>
</evidence>
<dbReference type="PRINTS" id="PR00956">
    <property type="entry name" value="FLGMOTORFLIN"/>
</dbReference>
<dbReference type="GO" id="GO:0005886">
    <property type="term" value="C:plasma membrane"/>
    <property type="evidence" value="ECO:0007669"/>
    <property type="project" value="UniProtKB-SubCell"/>
</dbReference>
<evidence type="ECO:0000256" key="7">
    <source>
        <dbReference type="ARBA" id="ARBA00023136"/>
    </source>
</evidence>
<dbReference type="GO" id="GO:0006935">
    <property type="term" value="P:chemotaxis"/>
    <property type="evidence" value="ECO:0007669"/>
    <property type="project" value="UniProtKB-KW"/>
</dbReference>
<keyword evidence="7" id="KW-0472">Membrane</keyword>
<accession>A0A430G4A4</accession>
<dbReference type="GO" id="GO:0009425">
    <property type="term" value="C:bacterial-type flagellum basal body"/>
    <property type="evidence" value="ECO:0007669"/>
    <property type="project" value="InterPro"/>
</dbReference>
<dbReference type="AlphaFoldDB" id="A0A430G4A4"/>
<dbReference type="PANTHER" id="PTHR43484:SF1">
    <property type="entry name" value="FLAGELLAR MOTOR SWITCH PROTEIN FLIN"/>
    <property type="match status" value="1"/>
</dbReference>
<organism evidence="9 10">
    <name type="scientific">Sphingomonas koreensis</name>
    <dbReference type="NCBI Taxonomy" id="93064"/>
    <lineage>
        <taxon>Bacteria</taxon>
        <taxon>Pseudomonadati</taxon>
        <taxon>Pseudomonadota</taxon>
        <taxon>Alphaproteobacteria</taxon>
        <taxon>Sphingomonadales</taxon>
        <taxon>Sphingomonadaceae</taxon>
        <taxon>Sphingomonas</taxon>
    </lineage>
</organism>
<evidence type="ECO:0000313" key="9">
    <source>
        <dbReference type="EMBL" id="RSY85950.1"/>
    </source>
</evidence>
<evidence type="ECO:0000256" key="2">
    <source>
        <dbReference type="ARBA" id="ARBA00009226"/>
    </source>
</evidence>
<dbReference type="Gene3D" id="2.30.330.10">
    <property type="entry name" value="SpoA-like"/>
    <property type="match status" value="1"/>
</dbReference>
<sequence>MRNCSGSRPPSPRNRRTDHWKKLVTKTVSSSVSNDRPTRVSAKIIENVSVELEALLGTARLTVADLSALQPGDAVPLTTALNEVVELRLGGAVVARGELVAVDEKFGVRLTEIGQWPE</sequence>
<feature type="domain" description="Flagellar motor switch protein FliN-like C-terminal" evidence="8">
    <location>
        <begin position="45"/>
        <end position="113"/>
    </location>
</feature>
<gene>
    <name evidence="9" type="ORF">DAH66_09645</name>
</gene>
<reference evidence="9 10" key="1">
    <citation type="submission" date="2018-07" db="EMBL/GenBank/DDBJ databases">
        <title>Genomic and Epidemiologic Investigation of an Indolent Hospital Outbreak.</title>
        <authorList>
            <person name="Johnson R.C."/>
            <person name="Deming C."/>
            <person name="Conlan S."/>
            <person name="Zellmer C.J."/>
            <person name="Michelin A.V."/>
            <person name="Lee-Lin S."/>
            <person name="Thomas P.J."/>
            <person name="Park M."/>
            <person name="Weingarten R.A."/>
            <person name="Less J."/>
            <person name="Dekker J.P."/>
            <person name="Frank K.M."/>
            <person name="Musser K.A."/>
            <person name="Mcquiston J.R."/>
            <person name="Henderson D.K."/>
            <person name="Lau A.F."/>
            <person name="Palmore T.N."/>
            <person name="Segre J.A."/>
        </authorList>
    </citation>
    <scope>NUCLEOTIDE SEQUENCE [LARGE SCALE GENOMIC DNA]</scope>
    <source>
        <strain evidence="9 10">SK-CDC1_0717</strain>
    </source>
</reference>
<evidence type="ECO:0000256" key="3">
    <source>
        <dbReference type="ARBA" id="ARBA00021897"/>
    </source>
</evidence>
<dbReference type="Proteomes" id="UP000287746">
    <property type="component" value="Unassembled WGS sequence"/>
</dbReference>
<evidence type="ECO:0000256" key="6">
    <source>
        <dbReference type="ARBA" id="ARBA00022779"/>
    </source>
</evidence>
<dbReference type="InterPro" id="IPR051469">
    <property type="entry name" value="FliN/MopA/SpaO"/>
</dbReference>
<protein>
    <recommendedName>
        <fullName evidence="3">Flagellar motor switch protein FliN</fullName>
    </recommendedName>
</protein>
<dbReference type="Pfam" id="PF01052">
    <property type="entry name" value="FliMN_C"/>
    <property type="match status" value="1"/>
</dbReference>
<dbReference type="PANTHER" id="PTHR43484">
    <property type="match status" value="1"/>
</dbReference>